<dbReference type="EMBL" id="PRKQ01000001">
    <property type="protein sequence ID" value="PPB12944.1"/>
    <property type="molecule type" value="Genomic_DNA"/>
</dbReference>
<protein>
    <submittedName>
        <fullName evidence="1">Uncharacterized protein</fullName>
    </submittedName>
</protein>
<name>A0AAP8U786_BRELA</name>
<dbReference type="RefSeq" id="WP_104030345.1">
    <property type="nucleotide sequence ID" value="NZ_PRKQ01000001.1"/>
</dbReference>
<reference evidence="1 2" key="1">
    <citation type="submission" date="2018-02" db="EMBL/GenBank/DDBJ databases">
        <title>Comparative analysis of genomes of three Brevibacillus laterosporus strains producers of potent antimicrobials isolated from silage.</title>
        <authorList>
            <person name="Kojic M."/>
            <person name="Miljkovic M."/>
            <person name="Studholme D."/>
            <person name="Filipic B."/>
        </authorList>
    </citation>
    <scope>NUCLEOTIDE SEQUENCE [LARGE SCALE GENOMIC DNA]</scope>
    <source>
        <strain evidence="1 2">BGSP11</strain>
    </source>
</reference>
<proteinExistence type="predicted"/>
<accession>A0AAP8U786</accession>
<gene>
    <name evidence="1" type="ORF">C4A77_00730</name>
</gene>
<organism evidence="1 2">
    <name type="scientific">Brevibacillus laterosporus</name>
    <name type="common">Bacillus laterosporus</name>
    <dbReference type="NCBI Taxonomy" id="1465"/>
    <lineage>
        <taxon>Bacteria</taxon>
        <taxon>Bacillati</taxon>
        <taxon>Bacillota</taxon>
        <taxon>Bacilli</taxon>
        <taxon>Bacillales</taxon>
        <taxon>Paenibacillaceae</taxon>
        <taxon>Brevibacillus</taxon>
    </lineage>
</organism>
<comment type="caution">
    <text evidence="1">The sequence shown here is derived from an EMBL/GenBank/DDBJ whole genome shotgun (WGS) entry which is preliminary data.</text>
</comment>
<sequence length="113" mass="13227">MAKEEINKKIFELLGLVEKDNGFWCFVERIADNEIVVEGYEGEFSFFTGDGMLLLMEEARKQGLLFRITQFESWYSVIVGENKGDQFTLVCEEKHPYLPKAVSLAYLRCMWRI</sequence>
<dbReference type="Proteomes" id="UP000239759">
    <property type="component" value="Unassembled WGS sequence"/>
</dbReference>
<evidence type="ECO:0000313" key="1">
    <source>
        <dbReference type="EMBL" id="PPB12944.1"/>
    </source>
</evidence>
<dbReference type="AlphaFoldDB" id="A0AAP8U786"/>
<evidence type="ECO:0000313" key="2">
    <source>
        <dbReference type="Proteomes" id="UP000239759"/>
    </source>
</evidence>